<dbReference type="PANTHER" id="PTHR12974">
    <property type="entry name" value="PRION-LIKE- Q/N-RICH -DOMAIN-BEARING PROTEIN PROTEIN 44"/>
    <property type="match status" value="1"/>
</dbReference>
<dbReference type="EC" id="2.7.7.19" evidence="2"/>
<reference evidence="7" key="1">
    <citation type="submission" date="2017-10" db="EMBL/GenBank/DDBJ databases">
        <title>Rapid genome shrinkage in a self-fertile nematode reveals novel sperm competition proteins.</title>
        <authorList>
            <person name="Yin D."/>
            <person name="Schwarz E.M."/>
            <person name="Thomas C.G."/>
            <person name="Felde R.L."/>
            <person name="Korf I.F."/>
            <person name="Cutter A.D."/>
            <person name="Schartner C.M."/>
            <person name="Ralston E.J."/>
            <person name="Meyer B.J."/>
            <person name="Haag E.S."/>
        </authorList>
    </citation>
    <scope>NUCLEOTIDE SEQUENCE [LARGE SCALE GENOMIC DNA]</scope>
    <source>
        <strain evidence="7">JU1422</strain>
    </source>
</reference>
<gene>
    <name evidence="6" type="primary">Cni-pqn-44</name>
    <name evidence="6" type="synonym">Cnig_chr_I.g2263</name>
    <name evidence="6" type="ORF">B9Z55_002263</name>
</gene>
<dbReference type="SMART" id="SM01153">
    <property type="entry name" value="DUF1693"/>
    <property type="match status" value="1"/>
</dbReference>
<evidence type="ECO:0000313" key="7">
    <source>
        <dbReference type="Proteomes" id="UP000230233"/>
    </source>
</evidence>
<dbReference type="GO" id="GO:0048255">
    <property type="term" value="P:mRNA stabilization"/>
    <property type="evidence" value="ECO:0007669"/>
    <property type="project" value="TreeGrafter"/>
</dbReference>
<name>A0A2G5VJQ1_9PELO</name>
<evidence type="ECO:0000256" key="2">
    <source>
        <dbReference type="ARBA" id="ARBA00012388"/>
    </source>
</evidence>
<dbReference type="OrthoDB" id="10065073at2759"/>
<dbReference type="PANTHER" id="PTHR12974:SF36">
    <property type="entry name" value="POLYNUCLEOTIDE ADENYLYLTRANSFERASE"/>
    <property type="match status" value="1"/>
</dbReference>
<dbReference type="AlphaFoldDB" id="A0A2G5VJQ1"/>
<dbReference type="Proteomes" id="UP000230233">
    <property type="component" value="Chromosome I"/>
</dbReference>
<proteinExistence type="inferred from homology"/>
<evidence type="ECO:0000256" key="1">
    <source>
        <dbReference type="ARBA" id="ARBA00007631"/>
    </source>
</evidence>
<evidence type="ECO:0000256" key="3">
    <source>
        <dbReference type="ARBA" id="ARBA00022679"/>
    </source>
</evidence>
<evidence type="ECO:0000313" key="6">
    <source>
        <dbReference type="EMBL" id="PIC51967.1"/>
    </source>
</evidence>
<dbReference type="GO" id="GO:0003723">
    <property type="term" value="F:RNA binding"/>
    <property type="evidence" value="ECO:0007669"/>
    <property type="project" value="TreeGrafter"/>
</dbReference>
<dbReference type="Pfam" id="PF07984">
    <property type="entry name" value="NTP_transf_7"/>
    <property type="match status" value="1"/>
</dbReference>
<evidence type="ECO:0000256" key="4">
    <source>
        <dbReference type="ARBA" id="ARBA00047933"/>
    </source>
</evidence>
<feature type="compositionally biased region" description="Low complexity" evidence="5">
    <location>
        <begin position="32"/>
        <end position="65"/>
    </location>
</feature>
<dbReference type="InterPro" id="IPR012937">
    <property type="entry name" value="TET5"/>
</dbReference>
<keyword evidence="3" id="KW-0808">Transferase</keyword>
<dbReference type="EMBL" id="PDUG01000001">
    <property type="protein sequence ID" value="PIC51967.1"/>
    <property type="molecule type" value="Genomic_DNA"/>
</dbReference>
<sequence>MRGRRSRTVINYDQHGNMYKTLTPHGSNRMRNGNGYQGNQQNQQNHHYQNHQNQQNHQNHAAQNNNQNSSIQETAVVEKIVSRTMLLAKGQMKRLRAVLDERVEIHGRGNFPTISTKLIDLIRCVRTHLGAAQVRARDIRLNGGAASFVASSDDFTYADLDLIFPIQIDDESDENAEKTIFESIREAVFTTIRELMPDNIGKEKFDFETLKDVYIRKMIKVASDNDVWSLFSLNNEYGRCIELKFVNKMKRQFEFSVDSFQIHLDPLLDDFEGCEQKKVTIESMYGDIHQAINHLHERLIDTVKPEEIRGGGLLKYCHLIIRGYKAAKPWNCRKLERYMCSRFFIDFPDLNSQENKLRNYLDSHFGTSFNGVTYDQWSSSGSDTESEASTSQATSSSLLVTGQAKYDFLMLLYRVIDESTVCLMAHERHMTLNMIDRVAFQLSMQCYSPPNFSSGSSTPPRTTLFYLPPDAATWIPVI</sequence>
<accession>A0A2G5VJQ1</accession>
<organism evidence="6 7">
    <name type="scientific">Caenorhabditis nigoni</name>
    <dbReference type="NCBI Taxonomy" id="1611254"/>
    <lineage>
        <taxon>Eukaryota</taxon>
        <taxon>Metazoa</taxon>
        <taxon>Ecdysozoa</taxon>
        <taxon>Nematoda</taxon>
        <taxon>Chromadorea</taxon>
        <taxon>Rhabditida</taxon>
        <taxon>Rhabditina</taxon>
        <taxon>Rhabditomorpha</taxon>
        <taxon>Rhabditoidea</taxon>
        <taxon>Rhabditidae</taxon>
        <taxon>Peloderinae</taxon>
        <taxon>Caenorhabditis</taxon>
    </lineage>
</organism>
<feature type="region of interest" description="Disordered" evidence="5">
    <location>
        <begin position="1"/>
        <end position="65"/>
    </location>
</feature>
<comment type="catalytic activity">
    <reaction evidence="4">
        <text>RNA(n) + ATP = RNA(n)-3'-adenine ribonucleotide + diphosphate</text>
        <dbReference type="Rhea" id="RHEA:11332"/>
        <dbReference type="Rhea" id="RHEA-COMP:14527"/>
        <dbReference type="Rhea" id="RHEA-COMP:17347"/>
        <dbReference type="ChEBI" id="CHEBI:30616"/>
        <dbReference type="ChEBI" id="CHEBI:33019"/>
        <dbReference type="ChEBI" id="CHEBI:140395"/>
        <dbReference type="ChEBI" id="CHEBI:173115"/>
        <dbReference type="EC" id="2.7.7.19"/>
    </reaction>
    <physiologicalReaction direction="left-to-right" evidence="4">
        <dbReference type="Rhea" id="RHEA:11333"/>
    </physiologicalReaction>
</comment>
<evidence type="ECO:0000256" key="5">
    <source>
        <dbReference type="SAM" id="MobiDB-lite"/>
    </source>
</evidence>
<comment type="similarity">
    <text evidence="1">Belongs to the TENT family.</text>
</comment>
<dbReference type="SUPFAM" id="SSF81995">
    <property type="entry name" value="beta-sandwich domain of Sec23/24"/>
    <property type="match status" value="1"/>
</dbReference>
<comment type="caution">
    <text evidence="6">The sequence shown here is derived from an EMBL/GenBank/DDBJ whole genome shotgun (WGS) entry which is preliminary data.</text>
</comment>
<dbReference type="STRING" id="1611254.A0A2G5VJQ1"/>
<keyword evidence="7" id="KW-1185">Reference proteome</keyword>
<dbReference type="GO" id="GO:1990817">
    <property type="term" value="F:poly(A) RNA polymerase activity"/>
    <property type="evidence" value="ECO:0007669"/>
    <property type="project" value="UniProtKB-EC"/>
</dbReference>
<protein>
    <recommendedName>
        <fullName evidence="2">polynucleotide adenylyltransferase</fullName>
        <ecNumber evidence="2">2.7.7.19</ecNumber>
    </recommendedName>
</protein>